<organism evidence="1 2">
    <name type="scientific">Paramecium sonneborni</name>
    <dbReference type="NCBI Taxonomy" id="65129"/>
    <lineage>
        <taxon>Eukaryota</taxon>
        <taxon>Sar</taxon>
        <taxon>Alveolata</taxon>
        <taxon>Ciliophora</taxon>
        <taxon>Intramacronucleata</taxon>
        <taxon>Oligohymenophorea</taxon>
        <taxon>Peniculida</taxon>
        <taxon>Parameciidae</taxon>
        <taxon>Paramecium</taxon>
    </lineage>
</organism>
<dbReference type="AlphaFoldDB" id="A0A8S1QEC2"/>
<proteinExistence type="predicted"/>
<comment type="caution">
    <text evidence="1">The sequence shown here is derived from an EMBL/GenBank/DDBJ whole genome shotgun (WGS) entry which is preliminary data.</text>
</comment>
<accession>A0A8S1QEC2</accession>
<sequence>MRHSVQIQVLRDGLIEFNPRIQINSPKTLSLFYLIKKIGYKKRVQHLSFVIINDVIHQIRRDKHQELFTFLTEYIDL</sequence>
<evidence type="ECO:0000313" key="2">
    <source>
        <dbReference type="Proteomes" id="UP000692954"/>
    </source>
</evidence>
<name>A0A8S1QEC2_9CILI</name>
<dbReference type="Proteomes" id="UP000692954">
    <property type="component" value="Unassembled WGS sequence"/>
</dbReference>
<reference evidence="1" key="1">
    <citation type="submission" date="2021-01" db="EMBL/GenBank/DDBJ databases">
        <authorList>
            <consortium name="Genoscope - CEA"/>
            <person name="William W."/>
        </authorList>
    </citation>
    <scope>NUCLEOTIDE SEQUENCE</scope>
</reference>
<dbReference type="EMBL" id="CAJJDN010000105">
    <property type="protein sequence ID" value="CAD8114229.1"/>
    <property type="molecule type" value="Genomic_DNA"/>
</dbReference>
<gene>
    <name evidence="1" type="ORF">PSON_ATCC_30995.1.T1050097</name>
</gene>
<protein>
    <submittedName>
        <fullName evidence="1">Uncharacterized protein</fullName>
    </submittedName>
</protein>
<keyword evidence="2" id="KW-1185">Reference proteome</keyword>
<evidence type="ECO:0000313" key="1">
    <source>
        <dbReference type="EMBL" id="CAD8114229.1"/>
    </source>
</evidence>